<feature type="domain" description="Histidine kinase" evidence="12">
    <location>
        <begin position="240"/>
        <end position="455"/>
    </location>
</feature>
<dbReference type="EMBL" id="ANHY01000017">
    <property type="protein sequence ID" value="EKV28151.1"/>
    <property type="molecule type" value="Genomic_DNA"/>
</dbReference>
<dbReference type="PANTHER" id="PTHR45436:SF8">
    <property type="entry name" value="HISTIDINE KINASE"/>
    <property type="match status" value="1"/>
</dbReference>
<feature type="domain" description="HAMP" evidence="13">
    <location>
        <begin position="179"/>
        <end position="232"/>
    </location>
</feature>
<keyword evidence="10 11" id="KW-0472">Membrane</keyword>
<keyword evidence="4" id="KW-0597">Phosphoprotein</keyword>
<dbReference type="Gene3D" id="3.30.565.10">
    <property type="entry name" value="Histidine kinase-like ATPase, C-terminal domain"/>
    <property type="match status" value="1"/>
</dbReference>
<dbReference type="AlphaFoldDB" id="K9HHT5"/>
<comment type="subcellular location">
    <subcellularLocation>
        <location evidence="2">Membrane</location>
    </subcellularLocation>
</comment>
<evidence type="ECO:0000256" key="2">
    <source>
        <dbReference type="ARBA" id="ARBA00004370"/>
    </source>
</evidence>
<dbReference type="InterPro" id="IPR004358">
    <property type="entry name" value="Sig_transdc_His_kin-like_C"/>
</dbReference>
<dbReference type="SUPFAM" id="SSF158472">
    <property type="entry name" value="HAMP domain-like"/>
    <property type="match status" value="1"/>
</dbReference>
<dbReference type="Proteomes" id="UP000009881">
    <property type="component" value="Unassembled WGS sequence"/>
</dbReference>
<dbReference type="InterPro" id="IPR036890">
    <property type="entry name" value="HATPase_C_sf"/>
</dbReference>
<gene>
    <name evidence="14" type="ORF">C882_1152</name>
</gene>
<dbReference type="PROSITE" id="PS50885">
    <property type="entry name" value="HAMP"/>
    <property type="match status" value="1"/>
</dbReference>
<evidence type="ECO:0000256" key="3">
    <source>
        <dbReference type="ARBA" id="ARBA00012438"/>
    </source>
</evidence>
<evidence type="ECO:0000256" key="4">
    <source>
        <dbReference type="ARBA" id="ARBA00022553"/>
    </source>
</evidence>
<dbReference type="SUPFAM" id="SSF55874">
    <property type="entry name" value="ATPase domain of HSP90 chaperone/DNA topoisomerase II/histidine kinase"/>
    <property type="match status" value="1"/>
</dbReference>
<organism evidence="14 15">
    <name type="scientific">Caenispirillum salinarum AK4</name>
    <dbReference type="NCBI Taxonomy" id="1238182"/>
    <lineage>
        <taxon>Bacteria</taxon>
        <taxon>Pseudomonadati</taxon>
        <taxon>Pseudomonadota</taxon>
        <taxon>Alphaproteobacteria</taxon>
        <taxon>Rhodospirillales</taxon>
        <taxon>Novispirillaceae</taxon>
        <taxon>Caenispirillum</taxon>
    </lineage>
</organism>
<dbReference type="PRINTS" id="PR00344">
    <property type="entry name" value="BCTRLSENSOR"/>
</dbReference>
<keyword evidence="7 14" id="KW-0418">Kinase</keyword>
<evidence type="ECO:0000259" key="12">
    <source>
        <dbReference type="PROSITE" id="PS50109"/>
    </source>
</evidence>
<keyword evidence="15" id="KW-1185">Reference proteome</keyword>
<dbReference type="CDD" id="cd06225">
    <property type="entry name" value="HAMP"/>
    <property type="match status" value="1"/>
</dbReference>
<evidence type="ECO:0000256" key="8">
    <source>
        <dbReference type="ARBA" id="ARBA00022989"/>
    </source>
</evidence>
<dbReference type="InterPro" id="IPR003661">
    <property type="entry name" value="HisK_dim/P_dom"/>
</dbReference>
<evidence type="ECO:0000256" key="6">
    <source>
        <dbReference type="ARBA" id="ARBA00022692"/>
    </source>
</evidence>
<evidence type="ECO:0000256" key="10">
    <source>
        <dbReference type="ARBA" id="ARBA00023136"/>
    </source>
</evidence>
<evidence type="ECO:0000256" key="5">
    <source>
        <dbReference type="ARBA" id="ARBA00022679"/>
    </source>
</evidence>
<dbReference type="PROSITE" id="PS50109">
    <property type="entry name" value="HIS_KIN"/>
    <property type="match status" value="1"/>
</dbReference>
<feature type="transmembrane region" description="Helical" evidence="11">
    <location>
        <begin position="12"/>
        <end position="33"/>
    </location>
</feature>
<evidence type="ECO:0000256" key="11">
    <source>
        <dbReference type="SAM" id="Phobius"/>
    </source>
</evidence>
<evidence type="ECO:0000313" key="14">
    <source>
        <dbReference type="EMBL" id="EKV28151.1"/>
    </source>
</evidence>
<dbReference type="Pfam" id="PF00512">
    <property type="entry name" value="HisKA"/>
    <property type="match status" value="1"/>
</dbReference>
<dbReference type="SMART" id="SM00304">
    <property type="entry name" value="HAMP"/>
    <property type="match status" value="1"/>
</dbReference>
<evidence type="ECO:0000256" key="1">
    <source>
        <dbReference type="ARBA" id="ARBA00000085"/>
    </source>
</evidence>
<evidence type="ECO:0000259" key="13">
    <source>
        <dbReference type="PROSITE" id="PS50885"/>
    </source>
</evidence>
<dbReference type="Gene3D" id="1.10.287.130">
    <property type="match status" value="1"/>
</dbReference>
<dbReference type="EC" id="2.7.13.3" evidence="3"/>
<dbReference type="SMART" id="SM00388">
    <property type="entry name" value="HisKA"/>
    <property type="match status" value="1"/>
</dbReference>
<dbReference type="STRING" id="1238182.C882_1152"/>
<evidence type="ECO:0000313" key="15">
    <source>
        <dbReference type="Proteomes" id="UP000009881"/>
    </source>
</evidence>
<protein>
    <recommendedName>
        <fullName evidence="3">histidine kinase</fullName>
        <ecNumber evidence="3">2.7.13.3</ecNumber>
    </recommendedName>
</protein>
<dbReference type="eggNOG" id="COG2205">
    <property type="taxonomic scope" value="Bacteria"/>
</dbReference>
<evidence type="ECO:0000256" key="9">
    <source>
        <dbReference type="ARBA" id="ARBA00023012"/>
    </source>
</evidence>
<keyword evidence="5" id="KW-0808">Transferase</keyword>
<reference evidence="14 15" key="1">
    <citation type="journal article" date="2013" name="Genome Announc.">
        <title>Draft Genome Sequence of an Alphaproteobacterium, Caenispirillum salinarum AK4(T), Isolated from a Solar Saltern.</title>
        <authorList>
            <person name="Khatri I."/>
            <person name="Singh A."/>
            <person name="Korpole S."/>
            <person name="Pinnaka A.K."/>
            <person name="Subramanian S."/>
        </authorList>
    </citation>
    <scope>NUCLEOTIDE SEQUENCE [LARGE SCALE GENOMIC DNA]</scope>
    <source>
        <strain evidence="14 15">AK4</strain>
    </source>
</reference>
<dbReference type="OrthoDB" id="9815202at2"/>
<dbReference type="Pfam" id="PF00672">
    <property type="entry name" value="HAMP"/>
    <property type="match status" value="1"/>
</dbReference>
<dbReference type="InterPro" id="IPR003660">
    <property type="entry name" value="HAMP_dom"/>
</dbReference>
<dbReference type="InterPro" id="IPR050428">
    <property type="entry name" value="TCS_sensor_his_kinase"/>
</dbReference>
<dbReference type="RefSeq" id="WP_009541808.1">
    <property type="nucleotide sequence ID" value="NZ_ANHY01000017.1"/>
</dbReference>
<dbReference type="Gene3D" id="6.10.340.10">
    <property type="match status" value="1"/>
</dbReference>
<proteinExistence type="predicted"/>
<dbReference type="GO" id="GO:0000155">
    <property type="term" value="F:phosphorelay sensor kinase activity"/>
    <property type="evidence" value="ECO:0007669"/>
    <property type="project" value="InterPro"/>
</dbReference>
<dbReference type="PATRIC" id="fig|1238182.3.peg.3366"/>
<keyword evidence="9" id="KW-0902">Two-component regulatory system</keyword>
<dbReference type="SUPFAM" id="SSF47384">
    <property type="entry name" value="Homodimeric domain of signal transducing histidine kinase"/>
    <property type="match status" value="1"/>
</dbReference>
<comment type="caution">
    <text evidence="14">The sequence shown here is derived from an EMBL/GenBank/DDBJ whole genome shotgun (WGS) entry which is preliminary data.</text>
</comment>
<dbReference type="InterPro" id="IPR003594">
    <property type="entry name" value="HATPase_dom"/>
</dbReference>
<dbReference type="Pfam" id="PF02518">
    <property type="entry name" value="HATPase_c"/>
    <property type="match status" value="1"/>
</dbReference>
<name>K9HHT5_9PROT</name>
<keyword evidence="6 11" id="KW-0812">Transmembrane</keyword>
<keyword evidence="8 11" id="KW-1133">Transmembrane helix</keyword>
<dbReference type="SMART" id="SM00387">
    <property type="entry name" value="HATPase_c"/>
    <property type="match status" value="1"/>
</dbReference>
<dbReference type="CDD" id="cd00082">
    <property type="entry name" value="HisKA"/>
    <property type="match status" value="1"/>
</dbReference>
<comment type="catalytic activity">
    <reaction evidence="1">
        <text>ATP + protein L-histidine = ADP + protein N-phospho-L-histidine.</text>
        <dbReference type="EC" id="2.7.13.3"/>
    </reaction>
</comment>
<dbReference type="InterPro" id="IPR005467">
    <property type="entry name" value="His_kinase_dom"/>
</dbReference>
<dbReference type="PANTHER" id="PTHR45436">
    <property type="entry name" value="SENSOR HISTIDINE KINASE YKOH"/>
    <property type="match status" value="1"/>
</dbReference>
<evidence type="ECO:0000256" key="7">
    <source>
        <dbReference type="ARBA" id="ARBA00022777"/>
    </source>
</evidence>
<dbReference type="InterPro" id="IPR036097">
    <property type="entry name" value="HisK_dim/P_sf"/>
</dbReference>
<accession>K9HHT5</accession>
<sequence length="457" mass="48342">MPRFLKTSAFRLTLAYTAVFGLSVLLLLTAIYWTTAQNISRTIDEAITSDIDALAQHYNTRGLGGLVEAIERRTGPANVSGSLYLLTDPKFRPISGNVSAWPANATEQGSWVMFPLAGDGTEAAYGRAKAFRLPAGFHLLVGRDTRALDRFQDLMAEAMGWALAGTLILGLGGGALVSRRVLARIDGISRGAETIMRGDVSHRMSTTGSGDEFDRLAATLNAMLDQIERLMTGIRTVSNNVAHDLRSPLTRMRAQLETAVTQGGSEDDLRDTCAAVLAEADGLLATFNALLSIAEAESGVRLKDAVEVDLGALVEDAADLYEPLAEEEGLSLTAGPMAGVSVHGSRELLFQALSNLLDNAVKYTPAGGAVRVSVLPPSEDHGPVLEVRDTGPGIAPEDRERVTDRFVRLDASRSTPGNGLGLALVSAIARSHGAALELDDAAPGLAARLVFPATEKA</sequence>
<dbReference type="GO" id="GO:0005886">
    <property type="term" value="C:plasma membrane"/>
    <property type="evidence" value="ECO:0007669"/>
    <property type="project" value="TreeGrafter"/>
</dbReference>